<feature type="signal peptide" evidence="1">
    <location>
        <begin position="1"/>
        <end position="34"/>
    </location>
</feature>
<name>A0A5B8MJT7_9CHLO</name>
<dbReference type="InterPro" id="IPR036908">
    <property type="entry name" value="RlpA-like_sf"/>
</dbReference>
<dbReference type="InterPro" id="IPR036378">
    <property type="entry name" value="FAS1_dom_sf"/>
</dbReference>
<dbReference type="InterPro" id="IPR003582">
    <property type="entry name" value="ShKT_dom"/>
</dbReference>
<evidence type="ECO:0000259" key="4">
    <source>
        <dbReference type="PROSITE" id="PS51670"/>
    </source>
</evidence>
<dbReference type="InterPro" id="IPR002963">
    <property type="entry name" value="Expansin"/>
</dbReference>
<feature type="domain" description="Expansin-like EG45" evidence="3">
    <location>
        <begin position="69"/>
        <end position="188"/>
    </location>
</feature>
<dbReference type="SUPFAM" id="SSF50685">
    <property type="entry name" value="Barwin-like endoglucanases"/>
    <property type="match status" value="1"/>
</dbReference>
<feature type="domain" description="ShKT" evidence="4">
    <location>
        <begin position="491"/>
        <end position="526"/>
    </location>
</feature>
<dbReference type="PROSITE" id="PS51670">
    <property type="entry name" value="SHKT"/>
    <property type="match status" value="1"/>
</dbReference>
<evidence type="ECO:0008006" key="7">
    <source>
        <dbReference type="Google" id="ProtNLM"/>
    </source>
</evidence>
<feature type="domain" description="FAS1" evidence="2">
    <location>
        <begin position="385"/>
        <end position="596"/>
    </location>
</feature>
<keyword evidence="1" id="KW-0732">Signal</keyword>
<sequence length="597" mass="65620">MTTTRATTRTRSSSCLGFVLALALAAFLIPAALCASVPVSSPAIDELDVTGWQRGRATFYGRDGYSIHDGACHYGGIPYPYYVGALSDWWPEYINSAYEHNKCGTCFEIQCDPNGRSYCRQDRLNTSIILKVTDRCPCKHENPSNQRWCCGDMPHYDLSYEAFGELASHTGGWVYLQWREIQCPDAVGLGGEMLTDPLNWTPHCNKDGDKTLADAAREEGLTTFLEATWRAGPDVWDRLSSKAKDSTVVAPTNEAFEAFAAEMGLTVSEFLEEPSLTDIVKHHFVKDRIDFRASSCSDVQPYEHSCAQEKEWEKCASPDFKKNGYCKETCGVCDGLETLGGEDLAISGNGTVIDGAKMEREVVACNGNLAVVSNVLFSLCKAEDGPGGVLQVAHEAGLKMFTEAAWRAMALGNGENLLGVGDERGLYTLLAPTDGAFQAFLKKFRYEKFEDFLESKDLAPIMKQHVLKGNQHIGFHEKSCHDLALPEGILEDISANTTQCEDLANIGFCSNEWIANGYCRRSCGRCGRRHVKMIDGQELEIKESLIDGEDLLQVFSEYAPEGAPTGSMKVKVADSVVLVPDIKACNGLVNIVNKVIF</sequence>
<evidence type="ECO:0000313" key="5">
    <source>
        <dbReference type="EMBL" id="QDZ20878.1"/>
    </source>
</evidence>
<dbReference type="Pfam" id="PF03330">
    <property type="entry name" value="DPBB_1"/>
    <property type="match status" value="1"/>
</dbReference>
<feature type="chain" id="PRO_5022904692" description="FAS1 domain-containing protein" evidence="1">
    <location>
        <begin position="35"/>
        <end position="597"/>
    </location>
</feature>
<dbReference type="Gene3D" id="2.30.180.10">
    <property type="entry name" value="FAS1 domain"/>
    <property type="match status" value="2"/>
</dbReference>
<dbReference type="Pfam" id="PF02469">
    <property type="entry name" value="Fasciclin"/>
    <property type="match status" value="1"/>
</dbReference>
<dbReference type="PROSITE" id="PS50842">
    <property type="entry name" value="EXPANSIN_EG45"/>
    <property type="match status" value="1"/>
</dbReference>
<dbReference type="EMBL" id="CP031037">
    <property type="protein sequence ID" value="QDZ20878.1"/>
    <property type="molecule type" value="Genomic_DNA"/>
</dbReference>
<dbReference type="InterPro" id="IPR009009">
    <property type="entry name" value="RlpA-like_DPBB"/>
</dbReference>
<dbReference type="STRING" id="1764295.A0A5B8MJT7"/>
<evidence type="ECO:0000256" key="1">
    <source>
        <dbReference type="SAM" id="SignalP"/>
    </source>
</evidence>
<dbReference type="OrthoDB" id="5823761at2759"/>
<organism evidence="5 6">
    <name type="scientific">Chloropicon primus</name>
    <dbReference type="NCBI Taxonomy" id="1764295"/>
    <lineage>
        <taxon>Eukaryota</taxon>
        <taxon>Viridiplantae</taxon>
        <taxon>Chlorophyta</taxon>
        <taxon>Chloropicophyceae</taxon>
        <taxon>Chloropicales</taxon>
        <taxon>Chloropicaceae</taxon>
        <taxon>Chloropicon</taxon>
    </lineage>
</organism>
<feature type="domain" description="FAS1" evidence="2">
    <location>
        <begin position="208"/>
        <end position="376"/>
    </location>
</feature>
<gene>
    <name evidence="5" type="ORF">A3770_04p33960</name>
</gene>
<dbReference type="Proteomes" id="UP000316726">
    <property type="component" value="Chromosome 4"/>
</dbReference>
<evidence type="ECO:0000313" key="6">
    <source>
        <dbReference type="Proteomes" id="UP000316726"/>
    </source>
</evidence>
<dbReference type="InterPro" id="IPR000782">
    <property type="entry name" value="FAS1_domain"/>
</dbReference>
<reference evidence="5 6" key="1">
    <citation type="submission" date="2018-07" db="EMBL/GenBank/DDBJ databases">
        <title>The complete nuclear genome of the prasinophyte Chloropicon primus (CCMP1205).</title>
        <authorList>
            <person name="Pombert J.-F."/>
            <person name="Otis C."/>
            <person name="Turmel M."/>
            <person name="Lemieux C."/>
        </authorList>
    </citation>
    <scope>NUCLEOTIDE SEQUENCE [LARGE SCALE GENOMIC DNA]</scope>
    <source>
        <strain evidence="5 6">CCMP1205</strain>
    </source>
</reference>
<dbReference type="CDD" id="cd22271">
    <property type="entry name" value="DPBB_EXP_N-like"/>
    <property type="match status" value="1"/>
</dbReference>
<dbReference type="PANTHER" id="PTHR31867">
    <property type="entry name" value="EXPANSIN-A15"/>
    <property type="match status" value="1"/>
</dbReference>
<evidence type="ECO:0000259" key="2">
    <source>
        <dbReference type="PROSITE" id="PS50213"/>
    </source>
</evidence>
<dbReference type="SUPFAM" id="SSF82153">
    <property type="entry name" value="FAS1 domain"/>
    <property type="match status" value="2"/>
</dbReference>
<dbReference type="PROSITE" id="PS50213">
    <property type="entry name" value="FAS1"/>
    <property type="match status" value="2"/>
</dbReference>
<dbReference type="GO" id="GO:0009664">
    <property type="term" value="P:plant-type cell wall organization"/>
    <property type="evidence" value="ECO:0007669"/>
    <property type="project" value="InterPro"/>
</dbReference>
<evidence type="ECO:0000259" key="3">
    <source>
        <dbReference type="PROSITE" id="PS50842"/>
    </source>
</evidence>
<dbReference type="SMART" id="SM00254">
    <property type="entry name" value="ShKT"/>
    <property type="match status" value="2"/>
</dbReference>
<proteinExistence type="predicted"/>
<protein>
    <recommendedName>
        <fullName evidence="7">FAS1 domain-containing protein</fullName>
    </recommendedName>
</protein>
<dbReference type="Gene3D" id="2.40.40.10">
    <property type="entry name" value="RlpA-like domain"/>
    <property type="match status" value="1"/>
</dbReference>
<dbReference type="SMART" id="SM00837">
    <property type="entry name" value="DPBB_1"/>
    <property type="match status" value="1"/>
</dbReference>
<dbReference type="AlphaFoldDB" id="A0A5B8MJT7"/>
<dbReference type="InterPro" id="IPR007112">
    <property type="entry name" value="Expansin/allergen_DPBB_dom"/>
</dbReference>
<keyword evidence="6" id="KW-1185">Reference proteome</keyword>
<accession>A0A5B8MJT7</accession>